<dbReference type="PANTHER" id="PTHR36453">
    <property type="entry name" value="SECRETED PROTEIN-RELATED"/>
    <property type="match status" value="1"/>
</dbReference>
<comment type="caution">
    <text evidence="1">The sequence shown here is derived from an EMBL/GenBank/DDBJ whole genome shotgun (WGS) entry which is preliminary data.</text>
</comment>
<dbReference type="Gene3D" id="2.160.20.10">
    <property type="entry name" value="Single-stranded right-handed beta-helix, Pectin lyase-like"/>
    <property type="match status" value="2"/>
</dbReference>
<reference evidence="1" key="1">
    <citation type="submission" date="2020-04" db="EMBL/GenBank/DDBJ databases">
        <authorList>
            <person name="Alioto T."/>
            <person name="Alioto T."/>
            <person name="Gomez Garrido J."/>
        </authorList>
    </citation>
    <scope>NUCLEOTIDE SEQUENCE</scope>
    <source>
        <strain evidence="1">A484AB</strain>
    </source>
</reference>
<gene>
    <name evidence="1" type="ORF">PACLA_8A029825</name>
</gene>
<evidence type="ECO:0000313" key="2">
    <source>
        <dbReference type="Proteomes" id="UP001152795"/>
    </source>
</evidence>
<accession>A0A7D9J450</accession>
<sequence>MTRSLERYLAIIVERITKRVHRVTGLPKPQEISEPFLTIQACVNALSEPGDECRNKVYYICFISVYLRSGRYHEDVTIHGKHGNKHHPIIIAAYQNESPIIDGTVLLKPRWSRHKGRIFKAQIETDIWQLFVDNIMMTNARWPNALWSDYTIFNNSFWAKSALTSTPSKMIDNGDHDLAGSGINATDAMAILNIGSFNTFVARVRHHSKGSDYFTYKNTFHSDHFKPKLNQYFLEDKLELLDQPGEWYYDETSQTVYIWSLDGKNPKWKEVRGKNQSYAFTITDCRHVVFENLNFFATTLHAYTESTTEFIDQLQFNSLNFSFPSYSKRMLGDPKPPMWTKIFANKGRYVMKTFKMFNCTLYGTDGAALQYSGINVTLENNLFKYNDWSGAMMSQSGGGMGTIVSYGTGDKFVRNTLEYNGASVGYRLNGLGKSRVELNHFHHQCWGRIQNDGSHVQAQVKAQTNTSFVQNWIHNSPKYALRFDGEPPNVGKYGTMSQNVAMKTNGIMVKGDYHQVLNNLALDKYNDEGGDRQGNGCVLCVLRYVRKNPVPINNNTIVLRNGAQTANGGKIKKKIFPLAGKVKKYNMIGNVRKQVVDADNFDFRVVKNSDYIENNVGAYKYEPKMIKYWIPGQLMYKASTPVPPNNSTVKPSRDALMWLNAYGAKKHRVYFGKSTRALKYEETLSDGSNVFYLKESLEPDQRYYWRVDAELSPNEIYQGDAWNFNVDAFIVDSLDQK</sequence>
<organism evidence="1 2">
    <name type="scientific">Paramuricea clavata</name>
    <name type="common">Red gorgonian</name>
    <name type="synonym">Violescent sea-whip</name>
    <dbReference type="NCBI Taxonomy" id="317549"/>
    <lineage>
        <taxon>Eukaryota</taxon>
        <taxon>Metazoa</taxon>
        <taxon>Cnidaria</taxon>
        <taxon>Anthozoa</taxon>
        <taxon>Octocorallia</taxon>
        <taxon>Malacalcyonacea</taxon>
        <taxon>Plexauridae</taxon>
        <taxon>Paramuricea</taxon>
    </lineage>
</organism>
<dbReference type="AlphaFoldDB" id="A0A7D9J450"/>
<name>A0A7D9J450_PARCT</name>
<dbReference type="Proteomes" id="UP001152795">
    <property type="component" value="Unassembled WGS sequence"/>
</dbReference>
<dbReference type="PANTHER" id="PTHR36453:SF1">
    <property type="entry name" value="RIGHT HANDED BETA HELIX DOMAIN-CONTAINING PROTEIN"/>
    <property type="match status" value="1"/>
</dbReference>
<dbReference type="EMBL" id="CACRXK020011458">
    <property type="protein sequence ID" value="CAB4021483.1"/>
    <property type="molecule type" value="Genomic_DNA"/>
</dbReference>
<dbReference type="InterPro" id="IPR011050">
    <property type="entry name" value="Pectin_lyase_fold/virulence"/>
</dbReference>
<evidence type="ECO:0000313" key="1">
    <source>
        <dbReference type="EMBL" id="CAB4021483.1"/>
    </source>
</evidence>
<proteinExistence type="predicted"/>
<protein>
    <submittedName>
        <fullName evidence="1">Uncharacterized protein</fullName>
    </submittedName>
</protein>
<keyword evidence="2" id="KW-1185">Reference proteome</keyword>
<dbReference type="SUPFAM" id="SSF51126">
    <property type="entry name" value="Pectin lyase-like"/>
    <property type="match status" value="2"/>
</dbReference>
<dbReference type="OrthoDB" id="5946820at2759"/>
<dbReference type="InterPro" id="IPR012334">
    <property type="entry name" value="Pectin_lyas_fold"/>
</dbReference>